<keyword evidence="3" id="KW-0326">Glycosidase</keyword>
<dbReference type="Gene3D" id="3.20.20.80">
    <property type="entry name" value="Glycosidases"/>
    <property type="match status" value="1"/>
</dbReference>
<feature type="signal peptide" evidence="4">
    <location>
        <begin position="1"/>
        <end position="24"/>
    </location>
</feature>
<keyword evidence="4" id="KW-0732">Signal</keyword>
<dbReference type="SMART" id="SM00641">
    <property type="entry name" value="Glyco_25"/>
    <property type="match status" value="1"/>
</dbReference>
<dbReference type="InterPro" id="IPR017853">
    <property type="entry name" value="GH"/>
</dbReference>
<name>A0A1T4Q4G4_9ENTE</name>
<dbReference type="SUPFAM" id="SSF51445">
    <property type="entry name" value="(Trans)glycosidases"/>
    <property type="match status" value="1"/>
</dbReference>
<proteinExistence type="inferred from homology"/>
<evidence type="ECO:0000256" key="4">
    <source>
        <dbReference type="SAM" id="SignalP"/>
    </source>
</evidence>
<dbReference type="GO" id="GO:0016052">
    <property type="term" value="P:carbohydrate catabolic process"/>
    <property type="evidence" value="ECO:0007669"/>
    <property type="project" value="TreeGrafter"/>
</dbReference>
<dbReference type="GO" id="GO:0009253">
    <property type="term" value="P:peptidoglycan catabolic process"/>
    <property type="evidence" value="ECO:0007669"/>
    <property type="project" value="InterPro"/>
</dbReference>
<evidence type="ECO:0000259" key="5">
    <source>
        <dbReference type="Pfam" id="PF19087"/>
    </source>
</evidence>
<dbReference type="InterPro" id="IPR002053">
    <property type="entry name" value="Glyco_hydro_25"/>
</dbReference>
<evidence type="ECO:0000256" key="3">
    <source>
        <dbReference type="ARBA" id="ARBA00023295"/>
    </source>
</evidence>
<dbReference type="PANTHER" id="PTHR34135">
    <property type="entry name" value="LYSOZYME"/>
    <property type="match status" value="1"/>
</dbReference>
<dbReference type="PANTHER" id="PTHR34135:SF2">
    <property type="entry name" value="LYSOZYME"/>
    <property type="match status" value="1"/>
</dbReference>
<dbReference type="STRING" id="263852.SAMN02745116_02060"/>
<dbReference type="EMBL" id="FUXI01000025">
    <property type="protein sequence ID" value="SJZ98554.1"/>
    <property type="molecule type" value="Genomic_DNA"/>
</dbReference>
<dbReference type="InterPro" id="IPR044081">
    <property type="entry name" value="DUF5776"/>
</dbReference>
<keyword evidence="7" id="KW-1185">Reference proteome</keyword>
<feature type="chain" id="PRO_5012323516" evidence="4">
    <location>
        <begin position="25"/>
        <end position="408"/>
    </location>
</feature>
<dbReference type="OrthoDB" id="2173042at2"/>
<dbReference type="GO" id="GO:0016998">
    <property type="term" value="P:cell wall macromolecule catabolic process"/>
    <property type="evidence" value="ECO:0007669"/>
    <property type="project" value="InterPro"/>
</dbReference>
<gene>
    <name evidence="6" type="ORF">SAMN02745116_02060</name>
</gene>
<dbReference type="InterPro" id="IPR018077">
    <property type="entry name" value="Glyco_hydro_fam25_subgr"/>
</dbReference>
<keyword evidence="2 6" id="KW-0378">Hydrolase</keyword>
<reference evidence="7" key="1">
    <citation type="submission" date="2017-02" db="EMBL/GenBank/DDBJ databases">
        <authorList>
            <person name="Varghese N."/>
            <person name="Submissions S."/>
        </authorList>
    </citation>
    <scope>NUCLEOTIDE SEQUENCE [LARGE SCALE GENOMIC DNA]</scope>
    <source>
        <strain evidence="7">ATCC BAA-1030</strain>
    </source>
</reference>
<dbReference type="Proteomes" id="UP000190328">
    <property type="component" value="Unassembled WGS sequence"/>
</dbReference>
<evidence type="ECO:0000313" key="7">
    <source>
        <dbReference type="Proteomes" id="UP000190328"/>
    </source>
</evidence>
<sequence>MKRKEIIWAFLFIGLFLFQSTAFAEEPKEVPIEKNQVDFIDISSHNGSMSEKEFKILKKNGVKGVVVKVSEGTLMENGKFYVNPLARKQITEAKKAGLAVSVYHYAKFSNAKSAKEEAELFIQEVRKLGLSEDTLLVNDMEDSYTLTNEDNKKRNTRQEITNNMLLFQNTLNSAGFSYVVHYTYENFLRNNLDGTRLGKASLWMANYLHTTESDKYKENLAWQWTSSGHVEEDIVPEDATTSRFDFNVDYSGIFTNNLPKVKASYISKNPSEVVAQKEISSYWDIHLTGKKSKTYKQGEKIEVAAIQMQVDGTPTLLLKDGSYLSANLQDVLPPVAHIQKMAKEKRKNILLEEVKREMAEETGEQGVLKMLKSPIVTIENEIPTREVKILPGGISEVIGEVKEEKIVK</sequence>
<dbReference type="PROSITE" id="PS51904">
    <property type="entry name" value="GLYCOSYL_HYDROL_F25_2"/>
    <property type="match status" value="1"/>
</dbReference>
<organism evidence="6 7">
    <name type="scientific">Pilibacter termitis</name>
    <dbReference type="NCBI Taxonomy" id="263852"/>
    <lineage>
        <taxon>Bacteria</taxon>
        <taxon>Bacillati</taxon>
        <taxon>Bacillota</taxon>
        <taxon>Bacilli</taxon>
        <taxon>Lactobacillales</taxon>
        <taxon>Enterococcaceae</taxon>
        <taxon>Pilibacter</taxon>
    </lineage>
</organism>
<dbReference type="RefSeq" id="WP_078807977.1">
    <property type="nucleotide sequence ID" value="NZ_FUXI01000025.1"/>
</dbReference>
<evidence type="ECO:0000256" key="2">
    <source>
        <dbReference type="ARBA" id="ARBA00022801"/>
    </source>
</evidence>
<evidence type="ECO:0000313" key="6">
    <source>
        <dbReference type="EMBL" id="SJZ98554.1"/>
    </source>
</evidence>
<dbReference type="Pfam" id="PF19087">
    <property type="entry name" value="DUF5776"/>
    <property type="match status" value="1"/>
</dbReference>
<evidence type="ECO:0000256" key="1">
    <source>
        <dbReference type="ARBA" id="ARBA00010646"/>
    </source>
</evidence>
<comment type="similarity">
    <text evidence="1">Belongs to the glycosyl hydrolase 25 family.</text>
</comment>
<feature type="domain" description="DUF5776" evidence="5">
    <location>
        <begin position="265"/>
        <end position="327"/>
    </location>
</feature>
<dbReference type="Pfam" id="PF01183">
    <property type="entry name" value="Glyco_hydro_25"/>
    <property type="match status" value="1"/>
</dbReference>
<dbReference type="AlphaFoldDB" id="A0A1T4Q4G4"/>
<dbReference type="GO" id="GO:0003796">
    <property type="term" value="F:lysozyme activity"/>
    <property type="evidence" value="ECO:0007669"/>
    <property type="project" value="InterPro"/>
</dbReference>
<protein>
    <submittedName>
        <fullName evidence="6">Glycosyl hydrolases family 25</fullName>
    </submittedName>
</protein>
<accession>A0A1T4Q4G4</accession>